<keyword evidence="4" id="KW-0808">Transferase</keyword>
<sequence>MGTWSGRRIAILAVVLWLPLLLVAPTGFYTVDEVVQYLSVVAFAEHGSLAIGNGYEIYESDDLTLLFLRPGPTGLVAQYPFGFTIIAAPFQAALGIRGLFILNLLAAAVAIWATWKLVNILSGRRVAIPAALILLLGTFLSNYAVAVWPHALALAFVMSATLFAAKVAESNSFRPILAGSGGLILGLGILIRTDVALVLPAITAWLVLFAPRPYIHLICAAAGLLPVLLGAALVNSAKFGIFNPFTYGSKGDGGVSLSGHVSVLAIVLVACAATLLYRHFPRHRRLLTFGALALVVLSSALFPLVQEFYARLLKGLYVLIVDLSQHPDVGRYPELARDEYGRVTFWTLHKKALAQSLPWIGLLPLLALTEDRHRKGIVLASLVIIIVILPFSAKAWHGGLAANMRYFIYTLPFLAYLAALSLVALQKSAAPSTSLALRAALLTLLGLSLLSVVTPFWSGYLIEHRLPPLLVLLLAAASLLWLLTRRFASMLWILSIVALVWSGYTAYVNDVTQALSLRARAQLVSNAYAAMVPKGAVVYDNFVPAFAGLIERGDTLLALTGLGDGSMDEAFVREAIADGRMIVGRDAAHLAQIQASLSGLDIQRTKLGSIGEEPVYGFSLASSR</sequence>
<evidence type="ECO:0000259" key="9">
    <source>
        <dbReference type="Pfam" id="PF13231"/>
    </source>
</evidence>
<reference evidence="10 11" key="1">
    <citation type="submission" date="2019-10" db="EMBL/GenBank/DDBJ databases">
        <title>Cognatihalovulum marinum gen. nov. sp. nov., a new member of the family Rhodobacteraceae isolated from deep seawater of the Northwest Indian Ocean.</title>
        <authorList>
            <person name="Ruan C."/>
            <person name="Wang J."/>
            <person name="Zheng X."/>
            <person name="Song L."/>
            <person name="Zhu Y."/>
            <person name="Huang Y."/>
            <person name="Lu Z."/>
            <person name="Du W."/>
            <person name="Huang L."/>
            <person name="Dai X."/>
        </authorList>
    </citation>
    <scope>NUCLEOTIDE SEQUENCE [LARGE SCALE GENOMIC DNA]</scope>
    <source>
        <strain evidence="10 11">2CG4</strain>
    </source>
</reference>
<evidence type="ECO:0000256" key="3">
    <source>
        <dbReference type="ARBA" id="ARBA00022676"/>
    </source>
</evidence>
<evidence type="ECO:0000313" key="10">
    <source>
        <dbReference type="EMBL" id="MSU91533.1"/>
    </source>
</evidence>
<comment type="subcellular location">
    <subcellularLocation>
        <location evidence="1">Cell membrane</location>
        <topology evidence="1">Multi-pass membrane protein</topology>
    </subcellularLocation>
</comment>
<dbReference type="RefSeq" id="WP_154448791.1">
    <property type="nucleotide sequence ID" value="NZ_WIND01000021.1"/>
</dbReference>
<feature type="transmembrane region" description="Helical" evidence="8">
    <location>
        <begin position="9"/>
        <end position="31"/>
    </location>
</feature>
<dbReference type="InterPro" id="IPR050297">
    <property type="entry name" value="LipidA_mod_glycosyltrf_83"/>
</dbReference>
<name>A0A6L5Z4Q9_9RHOB</name>
<dbReference type="Proteomes" id="UP000474957">
    <property type="component" value="Unassembled WGS sequence"/>
</dbReference>
<feature type="transmembrane region" description="Helical" evidence="8">
    <location>
        <begin position="126"/>
        <end position="145"/>
    </location>
</feature>
<keyword evidence="6 8" id="KW-1133">Transmembrane helix</keyword>
<dbReference type="GO" id="GO:0009103">
    <property type="term" value="P:lipopolysaccharide biosynthetic process"/>
    <property type="evidence" value="ECO:0007669"/>
    <property type="project" value="UniProtKB-ARBA"/>
</dbReference>
<feature type="transmembrane region" description="Helical" evidence="8">
    <location>
        <begin position="286"/>
        <end position="305"/>
    </location>
</feature>
<evidence type="ECO:0000313" key="11">
    <source>
        <dbReference type="Proteomes" id="UP000474957"/>
    </source>
</evidence>
<protein>
    <recommendedName>
        <fullName evidence="9">Glycosyltransferase RgtA/B/C/D-like domain-containing protein</fullName>
    </recommendedName>
</protein>
<dbReference type="AlphaFoldDB" id="A0A6L5Z4Q9"/>
<evidence type="ECO:0000256" key="6">
    <source>
        <dbReference type="ARBA" id="ARBA00022989"/>
    </source>
</evidence>
<organism evidence="10 11">
    <name type="scientific">Halovulum marinum</name>
    <dbReference type="NCBI Taxonomy" id="2662447"/>
    <lineage>
        <taxon>Bacteria</taxon>
        <taxon>Pseudomonadati</taxon>
        <taxon>Pseudomonadota</taxon>
        <taxon>Alphaproteobacteria</taxon>
        <taxon>Rhodobacterales</taxon>
        <taxon>Paracoccaceae</taxon>
        <taxon>Halovulum</taxon>
    </lineage>
</organism>
<keyword evidence="5 8" id="KW-0812">Transmembrane</keyword>
<dbReference type="EMBL" id="WIND01000021">
    <property type="protein sequence ID" value="MSU91533.1"/>
    <property type="molecule type" value="Genomic_DNA"/>
</dbReference>
<evidence type="ECO:0000256" key="5">
    <source>
        <dbReference type="ARBA" id="ARBA00022692"/>
    </source>
</evidence>
<feature type="transmembrane region" description="Helical" evidence="8">
    <location>
        <begin position="180"/>
        <end position="208"/>
    </location>
</feature>
<comment type="caution">
    <text evidence="10">The sequence shown here is derived from an EMBL/GenBank/DDBJ whole genome shotgun (WGS) entry which is preliminary data.</text>
</comment>
<feature type="transmembrane region" description="Helical" evidence="8">
    <location>
        <begin position="406"/>
        <end position="425"/>
    </location>
</feature>
<keyword evidence="7 8" id="KW-0472">Membrane</keyword>
<gene>
    <name evidence="10" type="ORF">GE300_18295</name>
</gene>
<feature type="transmembrane region" description="Helical" evidence="8">
    <location>
        <begin position="255"/>
        <end position="280"/>
    </location>
</feature>
<evidence type="ECO:0000256" key="2">
    <source>
        <dbReference type="ARBA" id="ARBA00022475"/>
    </source>
</evidence>
<feature type="transmembrane region" description="Helical" evidence="8">
    <location>
        <begin position="376"/>
        <end position="394"/>
    </location>
</feature>
<evidence type="ECO:0000256" key="4">
    <source>
        <dbReference type="ARBA" id="ARBA00022679"/>
    </source>
</evidence>
<dbReference type="Pfam" id="PF13231">
    <property type="entry name" value="PMT_2"/>
    <property type="match status" value="1"/>
</dbReference>
<proteinExistence type="predicted"/>
<feature type="transmembrane region" description="Helical" evidence="8">
    <location>
        <begin position="214"/>
        <end position="234"/>
    </location>
</feature>
<accession>A0A6L5Z4Q9</accession>
<dbReference type="InterPro" id="IPR038731">
    <property type="entry name" value="RgtA/B/C-like"/>
</dbReference>
<feature type="transmembrane region" description="Helical" evidence="8">
    <location>
        <begin position="437"/>
        <end position="460"/>
    </location>
</feature>
<dbReference type="PANTHER" id="PTHR33908">
    <property type="entry name" value="MANNOSYLTRANSFERASE YKCB-RELATED"/>
    <property type="match status" value="1"/>
</dbReference>
<keyword evidence="11" id="KW-1185">Reference proteome</keyword>
<feature type="transmembrane region" description="Helical" evidence="8">
    <location>
        <begin position="94"/>
        <end position="114"/>
    </location>
</feature>
<feature type="domain" description="Glycosyltransferase RgtA/B/C/D-like" evidence="9">
    <location>
        <begin position="97"/>
        <end position="226"/>
    </location>
</feature>
<keyword evidence="2" id="KW-1003">Cell membrane</keyword>
<dbReference type="GO" id="GO:0016763">
    <property type="term" value="F:pentosyltransferase activity"/>
    <property type="evidence" value="ECO:0007669"/>
    <property type="project" value="TreeGrafter"/>
</dbReference>
<evidence type="ECO:0000256" key="7">
    <source>
        <dbReference type="ARBA" id="ARBA00023136"/>
    </source>
</evidence>
<feature type="transmembrane region" description="Helical" evidence="8">
    <location>
        <begin position="466"/>
        <end position="483"/>
    </location>
</feature>
<feature type="transmembrane region" description="Helical" evidence="8">
    <location>
        <begin position="490"/>
        <end position="508"/>
    </location>
</feature>
<keyword evidence="3" id="KW-0328">Glycosyltransferase</keyword>
<dbReference type="GO" id="GO:0005886">
    <property type="term" value="C:plasma membrane"/>
    <property type="evidence" value="ECO:0007669"/>
    <property type="project" value="UniProtKB-SubCell"/>
</dbReference>
<evidence type="ECO:0000256" key="8">
    <source>
        <dbReference type="SAM" id="Phobius"/>
    </source>
</evidence>
<evidence type="ECO:0000256" key="1">
    <source>
        <dbReference type="ARBA" id="ARBA00004651"/>
    </source>
</evidence>
<dbReference type="PANTHER" id="PTHR33908:SF11">
    <property type="entry name" value="MEMBRANE PROTEIN"/>
    <property type="match status" value="1"/>
</dbReference>